<dbReference type="InterPro" id="IPR000967">
    <property type="entry name" value="Znf_NFX1"/>
</dbReference>
<dbReference type="CDD" id="cd18808">
    <property type="entry name" value="SF1_C_Upf1"/>
    <property type="match status" value="1"/>
</dbReference>
<feature type="compositionally biased region" description="Basic and acidic residues" evidence="5">
    <location>
        <begin position="1433"/>
        <end position="1450"/>
    </location>
</feature>
<feature type="domain" description="NF-X1-type" evidence="6">
    <location>
        <begin position="484"/>
        <end position="503"/>
    </location>
</feature>
<dbReference type="Proteomes" id="UP000507470">
    <property type="component" value="Unassembled WGS sequence"/>
</dbReference>
<dbReference type="PANTHER" id="PTHR10887">
    <property type="entry name" value="DNA2/NAM7 HELICASE FAMILY"/>
    <property type="match status" value="1"/>
</dbReference>
<dbReference type="InterPro" id="IPR045055">
    <property type="entry name" value="DNA2/NAM7-like"/>
</dbReference>
<feature type="compositionally biased region" description="Basic and acidic residues" evidence="5">
    <location>
        <begin position="1534"/>
        <end position="1544"/>
    </location>
</feature>
<dbReference type="GO" id="GO:0031048">
    <property type="term" value="P:regulatory ncRNA-mediated heterochromatin formation"/>
    <property type="evidence" value="ECO:0007669"/>
    <property type="project" value="TreeGrafter"/>
</dbReference>
<evidence type="ECO:0000256" key="1">
    <source>
        <dbReference type="ARBA" id="ARBA00022723"/>
    </source>
</evidence>
<keyword evidence="4" id="KW-0862">Zinc</keyword>
<name>A0A6J8AAR8_MYTCO</name>
<feature type="region of interest" description="Disordered" evidence="5">
    <location>
        <begin position="1397"/>
        <end position="1512"/>
    </location>
</feature>
<dbReference type="InterPro" id="IPR041679">
    <property type="entry name" value="DNA2/NAM7-like_C"/>
</dbReference>
<dbReference type="GO" id="GO:0031380">
    <property type="term" value="C:nuclear RNA-directed RNA polymerase complex"/>
    <property type="evidence" value="ECO:0007669"/>
    <property type="project" value="TreeGrafter"/>
</dbReference>
<feature type="domain" description="NF-X1-type" evidence="6">
    <location>
        <begin position="713"/>
        <end position="733"/>
    </location>
</feature>
<keyword evidence="3" id="KW-0863">Zinc-finger</keyword>
<feature type="domain" description="NF-X1-type" evidence="6">
    <location>
        <begin position="374"/>
        <end position="396"/>
    </location>
</feature>
<evidence type="ECO:0000259" key="6">
    <source>
        <dbReference type="SMART" id="SM00438"/>
    </source>
</evidence>
<feature type="region of interest" description="Disordered" evidence="5">
    <location>
        <begin position="1529"/>
        <end position="1562"/>
    </location>
</feature>
<dbReference type="OrthoDB" id="2423195at2759"/>
<feature type="compositionally biased region" description="Basic and acidic residues" evidence="5">
    <location>
        <begin position="1464"/>
        <end position="1486"/>
    </location>
</feature>
<evidence type="ECO:0000313" key="8">
    <source>
        <dbReference type="Proteomes" id="UP000507470"/>
    </source>
</evidence>
<dbReference type="PANTHER" id="PTHR10887:SF341">
    <property type="entry name" value="NFX1-TYPE ZINC FINGER-CONTAINING PROTEIN 1"/>
    <property type="match status" value="1"/>
</dbReference>
<keyword evidence="1" id="KW-0479">Metal-binding</keyword>
<evidence type="ECO:0000256" key="5">
    <source>
        <dbReference type="SAM" id="MobiDB-lite"/>
    </source>
</evidence>
<dbReference type="GO" id="GO:0004386">
    <property type="term" value="F:helicase activity"/>
    <property type="evidence" value="ECO:0007669"/>
    <property type="project" value="InterPro"/>
</dbReference>
<dbReference type="InterPro" id="IPR027417">
    <property type="entry name" value="P-loop_NTPase"/>
</dbReference>
<dbReference type="EMBL" id="CACVKT020001087">
    <property type="protein sequence ID" value="CAC5364919.1"/>
    <property type="molecule type" value="Genomic_DNA"/>
</dbReference>
<evidence type="ECO:0000256" key="3">
    <source>
        <dbReference type="ARBA" id="ARBA00022771"/>
    </source>
</evidence>
<dbReference type="SUPFAM" id="SSF52540">
    <property type="entry name" value="P-loop containing nucleoside triphosphate hydrolases"/>
    <property type="match status" value="1"/>
</dbReference>
<accession>A0A6J8AAR8</accession>
<organism evidence="7 8">
    <name type="scientific">Mytilus coruscus</name>
    <name type="common">Sea mussel</name>
    <dbReference type="NCBI Taxonomy" id="42192"/>
    <lineage>
        <taxon>Eukaryota</taxon>
        <taxon>Metazoa</taxon>
        <taxon>Spiralia</taxon>
        <taxon>Lophotrochozoa</taxon>
        <taxon>Mollusca</taxon>
        <taxon>Bivalvia</taxon>
        <taxon>Autobranchia</taxon>
        <taxon>Pteriomorphia</taxon>
        <taxon>Mytilida</taxon>
        <taxon>Mytiloidea</taxon>
        <taxon>Mytilidae</taxon>
        <taxon>Mytilinae</taxon>
        <taxon>Mytilus</taxon>
    </lineage>
</organism>
<feature type="domain" description="NF-X1-type" evidence="6">
    <location>
        <begin position="662"/>
        <end position="681"/>
    </location>
</feature>
<dbReference type="Pfam" id="PF13086">
    <property type="entry name" value="AAA_11"/>
    <property type="match status" value="1"/>
</dbReference>
<dbReference type="GO" id="GO:0008270">
    <property type="term" value="F:zinc ion binding"/>
    <property type="evidence" value="ECO:0007669"/>
    <property type="project" value="UniProtKB-KW"/>
</dbReference>
<reference evidence="7 8" key="1">
    <citation type="submission" date="2020-06" db="EMBL/GenBank/DDBJ databases">
        <authorList>
            <person name="Li R."/>
            <person name="Bekaert M."/>
        </authorList>
    </citation>
    <scope>NUCLEOTIDE SEQUENCE [LARGE SCALE GENOMIC DNA]</scope>
    <source>
        <strain evidence="8">wild</strain>
    </source>
</reference>
<feature type="domain" description="NF-X1-type" evidence="6">
    <location>
        <begin position="402"/>
        <end position="422"/>
    </location>
</feature>
<feature type="domain" description="NF-X1-type" evidence="6">
    <location>
        <begin position="512"/>
        <end position="533"/>
    </location>
</feature>
<dbReference type="FunFam" id="3.40.50.300:FF:001366">
    <property type="entry name" value="ATP binding protein, putative"/>
    <property type="match status" value="1"/>
</dbReference>
<dbReference type="InterPro" id="IPR041677">
    <property type="entry name" value="DNA2/NAM7_AAA_11"/>
</dbReference>
<protein>
    <submittedName>
        <fullName evidence="7">NFX1-type zinc finger-containing protein 1</fullName>
    </submittedName>
</protein>
<sequence>MQYIKKLHEQLRKSEKEFHDIFDDYKQISIEKDEFIMQQTTVLAMTTTTAARYRESLSKVGPLITIIEEAAEVPEAHIVTAISPRCKHLILIGDHKQLQPKPAVHELAIKFNLSVSLFERMVKNNLSYHCLQRQHRMRPEISELVRHIYHTLYDNENVYEYPSVKGIRKSVFFITHNKIEVFKDEGRSFSNEYEAEYLKELYLYLLKQRYKPSDITIITAYAGQMTCLEEKLPSSKFKGVKICVLDNYQGEENEIILLSLVRSNTTGDIGFLNRENRICVALSRARQGLFIIGNSDTLTKKSQHWQTVIGKLQIQENVNDIDETSPKYPSLGKALPLYCQNHPKKEGILAESPSDFKKVKDGGCDLPCEFELSCGHACRYDCHPFDREHKSYKCKIQCSETCAEGHKCFKRCHYDDDCRCSVEMARELKCQHIIVLQCHVHYSKYPCPIKVTRTLLCGHIATMECYVDPNNVLCKVSVDRKLECGHTARLNCHVDPNRHECTVVLTETRSKCGHEFERRCHDANYERLNECRVLINEKRTSCDHVIERHCFDTTYEMRIECSITVTMNRSSCGHEYQRQCHDQLYEMRHECNDMVQEQCLSCKHYYKRHCFDPDFVQRHTCQNKIVEKRDNCGHKYVRNCSDTNYQHEHKCSVYVEKKVPRCDHKIKLPCHQDVSSHKCREIVTKKLECKHYNTHECCNIDSIKCNNKCNKICINGHVCTNSCHFPTSCDCMELIETILEGCKHKQSIPCSIDPKVYPCETMVKKVLNKCHHSQDMECHIDPETVRCKFAVLKSLPECGHEEKVLCSENLSGVKCTKKVKIKLEKCGHSVGIKCWQKRYMSLQEVKCFEPTIHTRSDCGHITTIPCWEISSNTFTPCQKLLDTTLSCGHVIKSVCSMEEEKMCDKKCEKPLSCGHPCPGLCHECDHNQDCSCQCEKEFVCGHACPCEVCMMCTPCQNSCSFECSHSKCPSQCIDSCNPCKENCSWKCEHYKCTKLCFEECNRQRCCNNCDRTLSCGHQCPGYCGEPCPLFCADCKPEMYVLKDTSKDKKIVTLVQCGHSIGSIYLDECMDEMKNHLVSRCPCCRAIISFHPRYERILKRQKMALEDAKLKIRKVRVNSQTIYPACDAEMLTSFEQYTTSIATYLHIIQQTRRKNEFDQEFHDTEKLAESILKDIETTPATSFKTCLQLSEKIFSLYIQWILCLFTTKPELMGKFYIADWFPALKKSTSNILNDFLPELVESLENIFEENDRISTDTNGHRIIISHDIVVIVRLLEKHLNQEQITEILRPFIEDMKGDGYLANTRIYPQLHNVVGIHSSDWTICRNGHTVSTILDYSCNICDGPDNQQTEFRYDDGQNVVTHGLTKARRAQLGKSQVTNVRGKRSNFCKDKPADFSEDFGNMYSRPRVRNPIRNKSNSENFHGVRGQNLRGRGKSTEKAMRAKTTNEETRKSYKKDKMHSLPSLKSDDERYHNKDGKDKHNLKENKQRFPNNAPATGRENNKSDSNGADSGVSEHVLGHEDIIDHVDGNVSRGSRRAELNRGGHRDHYHYRGSPGRGRGRGGNMEEKSIDVILCKRSEIIFTETVL</sequence>
<evidence type="ECO:0000313" key="7">
    <source>
        <dbReference type="EMBL" id="CAC5364919.1"/>
    </source>
</evidence>
<evidence type="ECO:0000256" key="4">
    <source>
        <dbReference type="ARBA" id="ARBA00022833"/>
    </source>
</evidence>
<gene>
    <name evidence="7" type="ORF">MCOR_5795</name>
</gene>
<dbReference type="Gene3D" id="3.40.50.300">
    <property type="entry name" value="P-loop containing nucleotide triphosphate hydrolases"/>
    <property type="match status" value="2"/>
</dbReference>
<proteinExistence type="predicted"/>
<dbReference type="Pfam" id="PF13087">
    <property type="entry name" value="AAA_12"/>
    <property type="match status" value="1"/>
</dbReference>
<keyword evidence="8" id="KW-1185">Reference proteome</keyword>
<evidence type="ECO:0000256" key="2">
    <source>
        <dbReference type="ARBA" id="ARBA00022737"/>
    </source>
</evidence>
<keyword evidence="2" id="KW-0677">Repeat</keyword>
<dbReference type="InterPro" id="IPR047187">
    <property type="entry name" value="SF1_C_Upf1"/>
</dbReference>
<dbReference type="SMART" id="SM00438">
    <property type="entry name" value="ZnF_NFX"/>
    <property type="match status" value="6"/>
</dbReference>